<accession>A0AAU6NWY9</accession>
<dbReference type="PANTHER" id="PTHR42852">
    <property type="entry name" value="THIOL:DISULFIDE INTERCHANGE PROTEIN DSBE"/>
    <property type="match status" value="1"/>
</dbReference>
<dbReference type="GO" id="GO:0030313">
    <property type="term" value="C:cell envelope"/>
    <property type="evidence" value="ECO:0007669"/>
    <property type="project" value="UniProtKB-SubCell"/>
</dbReference>
<keyword evidence="4" id="KW-0676">Redox-active center</keyword>
<comment type="subcellular location">
    <subcellularLocation>
        <location evidence="1">Cell envelope</location>
    </subcellularLocation>
</comment>
<feature type="chain" id="PRO_5044712774" evidence="5">
    <location>
        <begin position="20"/>
        <end position="434"/>
    </location>
</feature>
<organism evidence="7 9">
    <name type="scientific">Mangrovimonas cancribranchiae</name>
    <dbReference type="NCBI Taxonomy" id="3080055"/>
    <lineage>
        <taxon>Bacteria</taxon>
        <taxon>Pseudomonadati</taxon>
        <taxon>Bacteroidota</taxon>
        <taxon>Flavobacteriia</taxon>
        <taxon>Flavobacteriales</taxon>
        <taxon>Flavobacteriaceae</taxon>
        <taxon>Mangrovimonas</taxon>
    </lineage>
</organism>
<feature type="domain" description="Thioredoxin" evidence="6">
    <location>
        <begin position="300"/>
        <end position="434"/>
    </location>
</feature>
<dbReference type="Pfam" id="PF08534">
    <property type="entry name" value="Redoxin"/>
    <property type="match status" value="1"/>
</dbReference>
<evidence type="ECO:0000256" key="3">
    <source>
        <dbReference type="ARBA" id="ARBA00023157"/>
    </source>
</evidence>
<evidence type="ECO:0000256" key="1">
    <source>
        <dbReference type="ARBA" id="ARBA00004196"/>
    </source>
</evidence>
<name>A0AAU6NWY9_9FLAO</name>
<dbReference type="InterPro" id="IPR036249">
    <property type="entry name" value="Thioredoxin-like_sf"/>
</dbReference>
<dbReference type="PROSITE" id="PS51352">
    <property type="entry name" value="THIOREDOXIN_2"/>
    <property type="match status" value="1"/>
</dbReference>
<evidence type="ECO:0000313" key="9">
    <source>
        <dbReference type="Proteomes" id="UP001368318"/>
    </source>
</evidence>
<gene>
    <name evidence="8" type="ORF">R3L15_12180</name>
    <name evidence="7" type="ORF">R3L16_09410</name>
</gene>
<evidence type="ECO:0000256" key="4">
    <source>
        <dbReference type="ARBA" id="ARBA00023284"/>
    </source>
</evidence>
<dbReference type="Proteomes" id="UP001368318">
    <property type="component" value="Chromosome"/>
</dbReference>
<evidence type="ECO:0000313" key="7">
    <source>
        <dbReference type="EMBL" id="WXA01970.1"/>
    </source>
</evidence>
<feature type="signal peptide" evidence="5">
    <location>
        <begin position="1"/>
        <end position="19"/>
    </location>
</feature>
<dbReference type="AlphaFoldDB" id="A0AAU6NWY9"/>
<evidence type="ECO:0000256" key="2">
    <source>
        <dbReference type="ARBA" id="ARBA00022748"/>
    </source>
</evidence>
<dbReference type="InterPro" id="IPR013740">
    <property type="entry name" value="Redoxin"/>
</dbReference>
<dbReference type="KEGG" id="mcaa:R3L15_12180"/>
<evidence type="ECO:0000313" key="8">
    <source>
        <dbReference type="EMBL" id="WXA12868.1"/>
    </source>
</evidence>
<keyword evidence="2" id="KW-0201">Cytochrome c-type biogenesis</keyword>
<evidence type="ECO:0000259" key="6">
    <source>
        <dbReference type="PROSITE" id="PS51352"/>
    </source>
</evidence>
<dbReference type="Gene3D" id="3.40.30.10">
    <property type="entry name" value="Glutaredoxin"/>
    <property type="match status" value="1"/>
</dbReference>
<dbReference type="EMBL" id="CP136924">
    <property type="protein sequence ID" value="WXA01970.1"/>
    <property type="molecule type" value="Genomic_DNA"/>
</dbReference>
<dbReference type="InterPro" id="IPR050553">
    <property type="entry name" value="Thioredoxin_ResA/DsbE_sf"/>
</dbReference>
<sequence length="434" mass="49698">MMIKKLVVLVVFICNLSWAQKTLNGTFMPPEEFTHVFLYQSTPRGANYVNRSEVSSEGKFSITIDSTYKKGIYKLVYALPPEDNNFDILYNGKDDITLHFDLEKGVEYSQSKDNKLWSSYQNSMEAANTTINHFYSNDGESSSTFTKIFNTLKDAQLAFENAAKDSPMALEFIKANKPYIPTSYEDYNTYTTHVKTHFLDYLNFESQLLLSSDFLTNKVFAFVFGMSNTNSDYKTQIDRLAKKITTVETRTAYLEMLWQEFVNQDNDAIANYITDTYLLDLANSQNNTNLATMITTYKRTSKGSLAPNFDVVFNSKNTTLHDLNSANKYLIVFWSSTCGHCLKELPQLETFVKDIPKNELTVIALGMEDDDENWLETIPKFPDFKHILGLHKWDNPVAKSYGVTSTPTYFLLDQDKTIIAKPYDINAVKDVLKQ</sequence>
<reference evidence="7 9" key="1">
    <citation type="submission" date="2023-10" db="EMBL/GenBank/DDBJ databases">
        <title>Culture-based analysis of two novel bacteria associated with mangrove crab gills.</title>
        <authorList>
            <person name="Yang X."/>
            <person name="Garuglieri E."/>
            <person name="Van Goethem M.W."/>
            <person name="Fusi M."/>
            <person name="Marasco R."/>
            <person name="Daffonchio D.G."/>
        </authorList>
    </citation>
    <scope>NUCLEOTIDE SEQUENCE [LARGE SCALE GENOMIC DNA]</scope>
    <source>
        <strain evidence="8">UG2-1</strain>
        <strain evidence="7">UG2-2</strain>
        <strain evidence="9">UG2_2</strain>
    </source>
</reference>
<dbReference type="InterPro" id="IPR017937">
    <property type="entry name" value="Thioredoxin_CS"/>
</dbReference>
<keyword evidence="9" id="KW-1185">Reference proteome</keyword>
<proteinExistence type="predicted"/>
<keyword evidence="5" id="KW-0732">Signal</keyword>
<dbReference type="GO" id="GO:0017004">
    <property type="term" value="P:cytochrome complex assembly"/>
    <property type="evidence" value="ECO:0007669"/>
    <property type="project" value="UniProtKB-KW"/>
</dbReference>
<keyword evidence="3" id="KW-1015">Disulfide bond</keyword>
<dbReference type="RefSeq" id="WP_338731984.1">
    <property type="nucleotide sequence ID" value="NZ_CP136924.1"/>
</dbReference>
<dbReference type="EMBL" id="CP136925">
    <property type="protein sequence ID" value="WXA12868.1"/>
    <property type="molecule type" value="Genomic_DNA"/>
</dbReference>
<dbReference type="SUPFAM" id="SSF52833">
    <property type="entry name" value="Thioredoxin-like"/>
    <property type="match status" value="1"/>
</dbReference>
<dbReference type="PROSITE" id="PS00194">
    <property type="entry name" value="THIOREDOXIN_1"/>
    <property type="match status" value="1"/>
</dbReference>
<protein>
    <submittedName>
        <fullName evidence="7">TlpA disulfide reductase family protein</fullName>
    </submittedName>
</protein>
<dbReference type="InterPro" id="IPR013766">
    <property type="entry name" value="Thioredoxin_domain"/>
</dbReference>
<dbReference type="PANTHER" id="PTHR42852:SF6">
    <property type="entry name" value="THIOL:DISULFIDE INTERCHANGE PROTEIN DSBE"/>
    <property type="match status" value="1"/>
</dbReference>
<dbReference type="CDD" id="cd02966">
    <property type="entry name" value="TlpA_like_family"/>
    <property type="match status" value="1"/>
</dbReference>
<evidence type="ECO:0000256" key="5">
    <source>
        <dbReference type="SAM" id="SignalP"/>
    </source>
</evidence>